<dbReference type="SMART" id="SM00965">
    <property type="entry name" value="STN"/>
    <property type="match status" value="1"/>
</dbReference>
<evidence type="ECO:0000313" key="9">
    <source>
        <dbReference type="EMBL" id="SKB30433.1"/>
    </source>
</evidence>
<evidence type="ECO:0000256" key="5">
    <source>
        <dbReference type="ARBA" id="ARBA00023136"/>
    </source>
</evidence>
<keyword evidence="2 7" id="KW-0813">Transport</keyword>
<accession>A0A1T5A6Z0</accession>
<dbReference type="InterPro" id="IPR023997">
    <property type="entry name" value="TonB-dep_OMP_SusC/RagA_CS"/>
</dbReference>
<reference evidence="9 10" key="1">
    <citation type="submission" date="2017-02" db="EMBL/GenBank/DDBJ databases">
        <authorList>
            <person name="Peterson S.W."/>
        </authorList>
    </citation>
    <scope>NUCLEOTIDE SEQUENCE [LARGE SCALE GENOMIC DNA]</scope>
    <source>
        <strain evidence="9 10">DSM 22899</strain>
    </source>
</reference>
<evidence type="ECO:0000313" key="10">
    <source>
        <dbReference type="Proteomes" id="UP000190541"/>
    </source>
</evidence>
<dbReference type="NCBIfam" id="TIGR04056">
    <property type="entry name" value="OMP_RagA_SusC"/>
    <property type="match status" value="1"/>
</dbReference>
<dbReference type="NCBIfam" id="TIGR04057">
    <property type="entry name" value="SusC_RagA_signa"/>
    <property type="match status" value="1"/>
</dbReference>
<dbReference type="InterPro" id="IPR039426">
    <property type="entry name" value="TonB-dep_rcpt-like"/>
</dbReference>
<dbReference type="Proteomes" id="UP000190541">
    <property type="component" value="Unassembled WGS sequence"/>
</dbReference>
<evidence type="ECO:0000256" key="7">
    <source>
        <dbReference type="PROSITE-ProRule" id="PRU01360"/>
    </source>
</evidence>
<dbReference type="PROSITE" id="PS52016">
    <property type="entry name" value="TONB_DEPENDENT_REC_3"/>
    <property type="match status" value="1"/>
</dbReference>
<dbReference type="InterPro" id="IPR011662">
    <property type="entry name" value="Secretin/TonB_short_N"/>
</dbReference>
<evidence type="ECO:0000256" key="1">
    <source>
        <dbReference type="ARBA" id="ARBA00004571"/>
    </source>
</evidence>
<dbReference type="InterPro" id="IPR036942">
    <property type="entry name" value="Beta-barrel_TonB_sf"/>
</dbReference>
<keyword evidence="5 7" id="KW-0472">Membrane</keyword>
<dbReference type="GO" id="GO:0009279">
    <property type="term" value="C:cell outer membrane"/>
    <property type="evidence" value="ECO:0007669"/>
    <property type="project" value="UniProtKB-SubCell"/>
</dbReference>
<gene>
    <name evidence="9" type="ORF">SAMN05660226_00629</name>
</gene>
<dbReference type="SUPFAM" id="SSF56935">
    <property type="entry name" value="Porins"/>
    <property type="match status" value="1"/>
</dbReference>
<keyword evidence="3 7" id="KW-1134">Transmembrane beta strand</keyword>
<evidence type="ECO:0000256" key="3">
    <source>
        <dbReference type="ARBA" id="ARBA00022452"/>
    </source>
</evidence>
<dbReference type="SUPFAM" id="SSF49464">
    <property type="entry name" value="Carboxypeptidase regulatory domain-like"/>
    <property type="match status" value="1"/>
</dbReference>
<dbReference type="Gene3D" id="3.55.50.30">
    <property type="match status" value="1"/>
</dbReference>
<dbReference type="InterPro" id="IPR037066">
    <property type="entry name" value="Plug_dom_sf"/>
</dbReference>
<keyword evidence="4 7" id="KW-0812">Transmembrane</keyword>
<comment type="subcellular location">
    <subcellularLocation>
        <location evidence="1 7">Cell outer membrane</location>
        <topology evidence="1 7">Multi-pass membrane protein</topology>
    </subcellularLocation>
</comment>
<dbReference type="InterPro" id="IPR008969">
    <property type="entry name" value="CarboxyPept-like_regulatory"/>
</dbReference>
<dbReference type="Pfam" id="PF16344">
    <property type="entry name" value="FecR_C"/>
    <property type="match status" value="1"/>
</dbReference>
<protein>
    <submittedName>
        <fullName evidence="9">TonB-linked outer membrane protein, SusC/RagA family</fullName>
    </submittedName>
</protein>
<dbReference type="EMBL" id="FUYS01000001">
    <property type="protein sequence ID" value="SKB30433.1"/>
    <property type="molecule type" value="Genomic_DNA"/>
</dbReference>
<dbReference type="Gene3D" id="2.60.40.1120">
    <property type="entry name" value="Carboxypeptidase-like, regulatory domain"/>
    <property type="match status" value="1"/>
</dbReference>
<dbReference type="Gene3D" id="2.40.170.20">
    <property type="entry name" value="TonB-dependent receptor, beta-barrel domain"/>
    <property type="match status" value="1"/>
</dbReference>
<feature type="domain" description="Secretin/TonB short N-terminal" evidence="8">
    <location>
        <begin position="67"/>
        <end position="117"/>
    </location>
</feature>
<dbReference type="Pfam" id="PF07715">
    <property type="entry name" value="Plug"/>
    <property type="match status" value="1"/>
</dbReference>
<evidence type="ECO:0000256" key="2">
    <source>
        <dbReference type="ARBA" id="ARBA00022448"/>
    </source>
</evidence>
<name>A0A1T5A6Z0_9SPHI</name>
<dbReference type="AlphaFoldDB" id="A0A1T5A6Z0"/>
<dbReference type="STRING" id="623280.SAMN05660226_00629"/>
<organism evidence="9 10">
    <name type="scientific">Parapedobacter luteus</name>
    <dbReference type="NCBI Taxonomy" id="623280"/>
    <lineage>
        <taxon>Bacteria</taxon>
        <taxon>Pseudomonadati</taxon>
        <taxon>Bacteroidota</taxon>
        <taxon>Sphingobacteriia</taxon>
        <taxon>Sphingobacteriales</taxon>
        <taxon>Sphingobacteriaceae</taxon>
        <taxon>Parapedobacter</taxon>
    </lineage>
</organism>
<proteinExistence type="inferred from homology"/>
<keyword evidence="6 7" id="KW-0998">Cell outer membrane</keyword>
<sequence>MIFTPCVNGSRWPFRYRLLLVMKLAILLTVAFTWHAVAESKAQKVTLKAQNTTLREVLREIQRQHGYSFLFRGDQIADVRITAQLKQVDLADAMHLILDKHGLTWSLDEGIITITNKRSRAMTRTGLLQQRVVSGKVSDEHGNPLEGVTVTVRGTPLAVSSDAAGDYRIAIPDEATALVFDILGYQSAEVAIAGQTTISVSLQPAMSDLDEVVVVGYGTMQRKDLTGSIIQVRPDRIANENPRTVQDILRGTPGLNVGFSPSAKGGGSLQIRGQRSVYTDGNHNSPLLVLDGMFFYGELSEINPDDIEQIDVLKDASAAAVYGSKAANGVIIISTKRGKPGKPVVNFTANLGATGPSNFRKRWDPDAYMQHRQDWLTKNTYGVNPETGTYEAYQTGVFADQPGFFMRPDQLPSAISLDSWRAYSTNDPGESDLSIWARRLGFQGNALQNFLDGKVVDWTDRTFRTGLDQDYNASVSGASERTNYYFSMGYLRNEGAVVSDNYRAIRANMKVNSNVTDWFEIGANVNFQDRSDGNVDIDMDQTMRNSPYADYADELGNPLQFPLSAEFSQRGYNYDFQRQFLELDKGYTVFNTIVQAKVKLPFNIVYSFNASPRYQFFYDRYFMSADLPGSDPKTRGANREQAKRFDWSLNNTLSWEHTFAEKHRFNVTLVQEAEQLRYWQERIEARNILPSDALGFHGVGFGNKEESNYSSNDTHETADALMARLFYSYDDRYMLTATIRRDGYSAFGSTDPYGIFPSLAGAWTFSNEAFFQKWKPIMSTGKLRVSYGRNGNRSLSSPYLALANLYRGAGRMQGYIDASGQLQLYRYLMMDRLANPNLQWEKTAAWNFGLDFGFLNDRISGTLEYYHMQTRDMIMGQRLPTFSGFSSITTNLGQVNNSGVELALNTRNIARENFQWSTTLGFSYNKNRIKHLYYDYEDVVDADGHVIGRRERDDITNGWFIGQSINTIWDYRVTGIWQTHEVEEAAKYGQRPGDPKVANNYTADDVVNADGSITHVYNDLDKEFLGETVAPYHWSLRNEFVLWKELTFSFQIYSYMGHKSLSGNYLNNDDDGGRMQYALANLPEKEYWTPDNPTNKFGRIEASGPVGAAAAQKLYNRSFIRLDNISAGYTLPQQWTSMYNLNRVKVFGAVRNTATWAQEWIYGDPETGGWASRTFTFGLNVTF</sequence>
<dbReference type="Gene3D" id="2.170.130.10">
    <property type="entry name" value="TonB-dependent receptor, plug domain"/>
    <property type="match status" value="1"/>
</dbReference>
<keyword evidence="10" id="KW-1185">Reference proteome</keyword>
<dbReference type="InterPro" id="IPR032508">
    <property type="entry name" value="FecR_C"/>
</dbReference>
<comment type="similarity">
    <text evidence="7">Belongs to the TonB-dependent receptor family.</text>
</comment>
<evidence type="ECO:0000256" key="6">
    <source>
        <dbReference type="ARBA" id="ARBA00023237"/>
    </source>
</evidence>
<evidence type="ECO:0000259" key="8">
    <source>
        <dbReference type="SMART" id="SM00965"/>
    </source>
</evidence>
<evidence type="ECO:0000256" key="4">
    <source>
        <dbReference type="ARBA" id="ARBA00022692"/>
    </source>
</evidence>
<dbReference type="InterPro" id="IPR012910">
    <property type="entry name" value="Plug_dom"/>
</dbReference>
<dbReference type="InterPro" id="IPR023996">
    <property type="entry name" value="TonB-dep_OMP_SusC/RagA"/>
</dbReference>
<dbReference type="Pfam" id="PF13715">
    <property type="entry name" value="CarbopepD_reg_2"/>
    <property type="match status" value="1"/>
</dbReference>